<dbReference type="OrthoDB" id="396512at2"/>
<dbReference type="Proteomes" id="UP000626244">
    <property type="component" value="Unassembled WGS sequence"/>
</dbReference>
<proteinExistence type="inferred from homology"/>
<evidence type="ECO:0000256" key="2">
    <source>
        <dbReference type="ARBA" id="ARBA00022676"/>
    </source>
</evidence>
<evidence type="ECO:0000313" key="5">
    <source>
        <dbReference type="EMBL" id="GGI16674.1"/>
    </source>
</evidence>
<dbReference type="EMBL" id="BMHB01000002">
    <property type="protein sequence ID" value="GGI16674.1"/>
    <property type="molecule type" value="Genomic_DNA"/>
</dbReference>
<evidence type="ECO:0000259" key="4">
    <source>
        <dbReference type="Pfam" id="PF00535"/>
    </source>
</evidence>
<dbReference type="InterPro" id="IPR029044">
    <property type="entry name" value="Nucleotide-diphossugar_trans"/>
</dbReference>
<evidence type="ECO:0000313" key="6">
    <source>
        <dbReference type="Proteomes" id="UP000626244"/>
    </source>
</evidence>
<dbReference type="CDD" id="cd00761">
    <property type="entry name" value="Glyco_tranf_GTA_type"/>
    <property type="match status" value="1"/>
</dbReference>
<protein>
    <submittedName>
        <fullName evidence="5">Glycosyl transferase</fullName>
    </submittedName>
</protein>
<evidence type="ECO:0000256" key="3">
    <source>
        <dbReference type="ARBA" id="ARBA00022679"/>
    </source>
</evidence>
<dbReference type="RefSeq" id="WP_088001275.1">
    <property type="nucleotide sequence ID" value="NZ_BMHB01000002.1"/>
</dbReference>
<dbReference type="Gene3D" id="3.90.550.10">
    <property type="entry name" value="Spore Coat Polysaccharide Biosynthesis Protein SpsA, Chain A"/>
    <property type="match status" value="1"/>
</dbReference>
<feature type="domain" description="Glycosyltransferase 2-like" evidence="4">
    <location>
        <begin position="10"/>
        <end position="154"/>
    </location>
</feature>
<dbReference type="PANTHER" id="PTHR22916:SF51">
    <property type="entry name" value="GLYCOSYLTRANSFERASE EPSH-RELATED"/>
    <property type="match status" value="1"/>
</dbReference>
<evidence type="ECO:0000256" key="1">
    <source>
        <dbReference type="ARBA" id="ARBA00006739"/>
    </source>
</evidence>
<dbReference type="PANTHER" id="PTHR22916">
    <property type="entry name" value="GLYCOSYLTRANSFERASE"/>
    <property type="match status" value="1"/>
</dbReference>
<dbReference type="SUPFAM" id="SSF53448">
    <property type="entry name" value="Nucleotide-diphospho-sugar transferases"/>
    <property type="match status" value="1"/>
</dbReference>
<gene>
    <name evidence="5" type="ORF">GCM10007380_34140</name>
</gene>
<comment type="similarity">
    <text evidence="1">Belongs to the glycosyltransferase 2 family.</text>
</comment>
<dbReference type="Pfam" id="PF00535">
    <property type="entry name" value="Glycos_transf_2"/>
    <property type="match status" value="1"/>
</dbReference>
<name>A0A8J3AQ61_9BACI</name>
<dbReference type="GO" id="GO:0016757">
    <property type="term" value="F:glycosyltransferase activity"/>
    <property type="evidence" value="ECO:0007669"/>
    <property type="project" value="UniProtKB-KW"/>
</dbReference>
<dbReference type="InterPro" id="IPR001173">
    <property type="entry name" value="Glyco_trans_2-like"/>
</dbReference>
<accession>A0A8J3AQ61</accession>
<reference evidence="6" key="1">
    <citation type="journal article" date="2019" name="Int. J. Syst. Evol. Microbiol.">
        <title>The Global Catalogue of Microorganisms (GCM) 10K type strain sequencing project: providing services to taxonomists for standard genome sequencing and annotation.</title>
        <authorList>
            <consortium name="The Broad Institute Genomics Platform"/>
            <consortium name="The Broad Institute Genome Sequencing Center for Infectious Disease"/>
            <person name="Wu L."/>
            <person name="Ma J."/>
        </authorList>
    </citation>
    <scope>NUCLEOTIDE SEQUENCE [LARGE SCALE GENOMIC DNA]</scope>
    <source>
        <strain evidence="6">CGMCC 1.14993</strain>
    </source>
</reference>
<organism evidence="5 6">
    <name type="scientific">Gottfriedia solisilvae</name>
    <dbReference type="NCBI Taxonomy" id="1516104"/>
    <lineage>
        <taxon>Bacteria</taxon>
        <taxon>Bacillati</taxon>
        <taxon>Bacillota</taxon>
        <taxon>Bacilli</taxon>
        <taxon>Bacillales</taxon>
        <taxon>Bacillaceae</taxon>
        <taxon>Gottfriedia</taxon>
    </lineage>
</organism>
<dbReference type="AlphaFoldDB" id="A0A8J3AQ61"/>
<comment type="caution">
    <text evidence="5">The sequence shown here is derived from an EMBL/GenBank/DDBJ whole genome shotgun (WGS) entry which is preliminary data.</text>
</comment>
<keyword evidence="2" id="KW-0328">Glycosyltransferase</keyword>
<sequence>MQFINKPLITIVIPVYNAEKYLKRCVDSILNQSFKDLELILVNDGSTDSSGEICDFYSEYDKRVQVHHLLNGGPSRARNHGLNHAVGKYITFIDADDYINNYFSDAANKVSINDYDLIVVPFNVVNTELEPLQHNQYKEKSFLKNEKKDDFLRGIWLGEPLFGSCGNKWFKNTVIQKYNFSFNNDFYIAEDYLFNLHFYRECQSAVLVDFPYYNYVQYENSLTSRIFYNRFEIAKTVYVESLKLIKSLNINDSYSRNFVEESYLSGVLRAMFEVAKKGNKLTLKDKIMELKRYISDKDVRKLLRNNNRYKFNRLAFYCLKYQWPIVYYTVFKLRYLLKGWLYE</sequence>
<keyword evidence="3 5" id="KW-0808">Transferase</keyword>
<keyword evidence="6" id="KW-1185">Reference proteome</keyword>